<comment type="pathway">
    <text evidence="1 6">Cofactor biosynthesis; NAD(+) biosynthesis; nicotinate D-ribonucleotide from quinolinate: step 1/1.</text>
</comment>
<name>A0A520KQZ0_METT2</name>
<dbReference type="Proteomes" id="UP000317158">
    <property type="component" value="Unassembled WGS sequence"/>
</dbReference>
<dbReference type="AlphaFoldDB" id="A0A520KQZ0"/>
<dbReference type="GO" id="GO:0009435">
    <property type="term" value="P:NAD+ biosynthetic process"/>
    <property type="evidence" value="ECO:0007669"/>
    <property type="project" value="UniProtKB-UniPathway"/>
</dbReference>
<evidence type="ECO:0000256" key="7">
    <source>
        <dbReference type="PIRSR" id="PIRSR006250-1"/>
    </source>
</evidence>
<dbReference type="Pfam" id="PF01729">
    <property type="entry name" value="QRPTase_C"/>
    <property type="match status" value="1"/>
</dbReference>
<evidence type="ECO:0000256" key="4">
    <source>
        <dbReference type="ARBA" id="ARBA00022676"/>
    </source>
</evidence>
<evidence type="ECO:0000313" key="10">
    <source>
        <dbReference type="EMBL" id="RZN64038.1"/>
    </source>
</evidence>
<dbReference type="PANTHER" id="PTHR32179:SF3">
    <property type="entry name" value="NICOTINATE-NUCLEOTIDE PYROPHOSPHORYLASE [CARBOXYLATING]"/>
    <property type="match status" value="1"/>
</dbReference>
<feature type="binding site" evidence="7">
    <location>
        <position position="190"/>
    </location>
    <ligand>
        <name>substrate</name>
    </ligand>
</feature>
<dbReference type="InterPro" id="IPR004393">
    <property type="entry name" value="NadC"/>
</dbReference>
<dbReference type="Pfam" id="PF02749">
    <property type="entry name" value="QRPTase_N"/>
    <property type="match status" value="1"/>
</dbReference>
<dbReference type="GO" id="GO:0004514">
    <property type="term" value="F:nicotinate-nucleotide diphosphorylase (carboxylating) activity"/>
    <property type="evidence" value="ECO:0007669"/>
    <property type="project" value="UniProtKB-EC"/>
</dbReference>
<feature type="binding site" evidence="7">
    <location>
        <begin position="260"/>
        <end position="262"/>
    </location>
    <ligand>
        <name>substrate</name>
    </ligand>
</feature>
<feature type="binding site" evidence="7">
    <location>
        <position position="93"/>
    </location>
    <ligand>
        <name>substrate</name>
    </ligand>
</feature>
<evidence type="ECO:0000256" key="5">
    <source>
        <dbReference type="ARBA" id="ARBA00022679"/>
    </source>
</evidence>
<organism evidence="10 11">
    <name type="scientific">Methanoliparum thermophilum</name>
    <dbReference type="NCBI Taxonomy" id="2491083"/>
    <lineage>
        <taxon>Archaea</taxon>
        <taxon>Methanobacteriati</taxon>
        <taxon>Methanobacteriota</taxon>
        <taxon>Candidatus Methanoliparia</taxon>
        <taxon>Candidatus Methanoliparales</taxon>
        <taxon>Candidatus Methanoliparaceae</taxon>
        <taxon>Candidatus Methanoliparum</taxon>
    </lineage>
</organism>
<dbReference type="EMBL" id="RXIF01000010">
    <property type="protein sequence ID" value="RZN64038.1"/>
    <property type="molecule type" value="Genomic_DNA"/>
</dbReference>
<keyword evidence="3 6" id="KW-0662">Pyridine nucleotide biosynthesis</keyword>
<dbReference type="NCBIfam" id="TIGR00078">
    <property type="entry name" value="nadC"/>
    <property type="match status" value="1"/>
</dbReference>
<dbReference type="Gene3D" id="3.20.20.70">
    <property type="entry name" value="Aldolase class I"/>
    <property type="match status" value="1"/>
</dbReference>
<evidence type="ECO:0000256" key="1">
    <source>
        <dbReference type="ARBA" id="ARBA00004893"/>
    </source>
</evidence>
<feature type="binding site" evidence="7">
    <location>
        <begin position="128"/>
        <end position="130"/>
    </location>
    <ligand>
        <name>substrate</name>
    </ligand>
</feature>
<comment type="function">
    <text evidence="6">Involved in the catabolism of quinolinic acid (QA).</text>
</comment>
<feature type="domain" description="Quinolinate phosphoribosyl transferase C-terminal" evidence="8">
    <location>
        <begin position="105"/>
        <end position="274"/>
    </location>
</feature>
<feature type="binding site" evidence="7">
    <location>
        <position position="211"/>
    </location>
    <ligand>
        <name>substrate</name>
    </ligand>
</feature>
<dbReference type="InterPro" id="IPR036068">
    <property type="entry name" value="Nicotinate_pribotase-like_C"/>
</dbReference>
<comment type="similarity">
    <text evidence="2 6">Belongs to the NadC/ModD family.</text>
</comment>
<feature type="binding site" evidence="7">
    <location>
        <position position="162"/>
    </location>
    <ligand>
        <name>substrate</name>
    </ligand>
</feature>
<dbReference type="UniPathway" id="UPA00253">
    <property type="reaction ID" value="UER00331"/>
</dbReference>
<comment type="catalytic activity">
    <reaction evidence="6">
        <text>nicotinate beta-D-ribonucleotide + CO2 + diphosphate = quinolinate + 5-phospho-alpha-D-ribose 1-diphosphate + 2 H(+)</text>
        <dbReference type="Rhea" id="RHEA:12733"/>
        <dbReference type="ChEBI" id="CHEBI:15378"/>
        <dbReference type="ChEBI" id="CHEBI:16526"/>
        <dbReference type="ChEBI" id="CHEBI:29959"/>
        <dbReference type="ChEBI" id="CHEBI:33019"/>
        <dbReference type="ChEBI" id="CHEBI:57502"/>
        <dbReference type="ChEBI" id="CHEBI:58017"/>
        <dbReference type="EC" id="2.4.2.19"/>
    </reaction>
</comment>
<evidence type="ECO:0000256" key="3">
    <source>
        <dbReference type="ARBA" id="ARBA00022642"/>
    </source>
</evidence>
<evidence type="ECO:0000256" key="2">
    <source>
        <dbReference type="ARBA" id="ARBA00009400"/>
    </source>
</evidence>
<dbReference type="CDD" id="cd01572">
    <property type="entry name" value="QPRTase"/>
    <property type="match status" value="1"/>
</dbReference>
<dbReference type="InterPro" id="IPR013785">
    <property type="entry name" value="Aldolase_TIM"/>
</dbReference>
<evidence type="ECO:0000313" key="11">
    <source>
        <dbReference type="Proteomes" id="UP000317158"/>
    </source>
</evidence>
<dbReference type="GO" id="GO:0005737">
    <property type="term" value="C:cytoplasm"/>
    <property type="evidence" value="ECO:0007669"/>
    <property type="project" value="TreeGrafter"/>
</dbReference>
<dbReference type="InterPro" id="IPR022412">
    <property type="entry name" value="Quinolinate_PRibosylTrfase_N"/>
</dbReference>
<keyword evidence="5 6" id="KW-0808">Transferase</keyword>
<accession>A0A520KQZ0</accession>
<evidence type="ECO:0000259" key="8">
    <source>
        <dbReference type="Pfam" id="PF01729"/>
    </source>
</evidence>
<evidence type="ECO:0000256" key="6">
    <source>
        <dbReference type="PIRNR" id="PIRNR006250"/>
    </source>
</evidence>
<evidence type="ECO:0000259" key="9">
    <source>
        <dbReference type="Pfam" id="PF02749"/>
    </source>
</evidence>
<comment type="caution">
    <text evidence="10">The sequence shown here is derived from an EMBL/GenBank/DDBJ whole genome shotgun (WGS) entry which is preliminary data.</text>
</comment>
<dbReference type="EC" id="2.4.2.19" evidence="6"/>
<keyword evidence="4 6" id="KW-0328">Glycosyltransferase</keyword>
<feature type="binding site" evidence="7">
    <location>
        <begin position="239"/>
        <end position="241"/>
    </location>
    <ligand>
        <name>substrate</name>
    </ligand>
</feature>
<gene>
    <name evidence="10" type="primary">nadC</name>
    <name evidence="10" type="ORF">EF806_05305</name>
</gene>
<dbReference type="GO" id="GO:0034213">
    <property type="term" value="P:quinolinate catabolic process"/>
    <property type="evidence" value="ECO:0007669"/>
    <property type="project" value="TreeGrafter"/>
</dbReference>
<sequence length="280" mass="31011">MEKFIIQKLLKFIEEDAPYGDITSTLISPDVSITADISSKEACILAGMEELIILSNYFGIDIDPIHHDSEKIYKDERICHMKGNARDILLIERSALNLLSRMSGIATLTRMLQDKIDKTGFNIKISSTRKTAPGLRYFDKKAVMIGGGYIHRMGLSDSILIKDNHIAILGLDNAIKSGKEKYFTKKIEVEVETPADAIKAAQSGAEIIMLDNFAPNDIKKVIDILERENLRNNLILEVSGGITPENILDYAIKGIDLISVGFLTHSVKGIDFSLSISSII</sequence>
<feature type="domain" description="Quinolinate phosphoribosyl transferase N-terminal" evidence="9">
    <location>
        <begin position="21"/>
        <end position="103"/>
    </location>
</feature>
<dbReference type="FunFam" id="3.20.20.70:FF:000030">
    <property type="entry name" value="Nicotinate-nucleotide pyrophosphorylase, carboxylating"/>
    <property type="match status" value="1"/>
</dbReference>
<feature type="binding site" evidence="7">
    <location>
        <position position="152"/>
    </location>
    <ligand>
        <name>substrate</name>
    </ligand>
</feature>
<proteinExistence type="inferred from homology"/>
<dbReference type="PANTHER" id="PTHR32179">
    <property type="entry name" value="NICOTINATE-NUCLEOTIDE PYROPHOSPHORYLASE [CARBOXYLATING]"/>
    <property type="match status" value="1"/>
</dbReference>
<dbReference type="InterPro" id="IPR002638">
    <property type="entry name" value="Quinolinate_PRibosylTrfase_C"/>
</dbReference>
<protein>
    <recommendedName>
        <fullName evidence="6">Nicotinate-nucleotide pyrophosphorylase [carboxylating]</fullName>
        <ecNumber evidence="6">2.4.2.19</ecNumber>
    </recommendedName>
    <alternativeName>
        <fullName evidence="6">Quinolinate phosphoribosyltransferase [decarboxylating]</fullName>
    </alternativeName>
</protein>
<dbReference type="Gene3D" id="3.90.1170.20">
    <property type="entry name" value="Quinolinate phosphoribosyl transferase, N-terminal domain"/>
    <property type="match status" value="1"/>
</dbReference>
<dbReference type="InterPro" id="IPR027277">
    <property type="entry name" value="NadC/ModD"/>
</dbReference>
<reference evidence="10 11" key="1">
    <citation type="journal article" date="2019" name="Nat. Microbiol.">
        <title>Wide diversity of methane and short-chain alkane metabolisms in uncultured archaea.</title>
        <authorList>
            <person name="Borrel G."/>
            <person name="Adam P.S."/>
            <person name="McKay L.J."/>
            <person name="Chen L.X."/>
            <person name="Sierra-Garcia I.N."/>
            <person name="Sieber C.M."/>
            <person name="Letourneur Q."/>
            <person name="Ghozlane A."/>
            <person name="Andersen G.L."/>
            <person name="Li W.J."/>
            <person name="Hallam S.J."/>
            <person name="Muyzer G."/>
            <person name="de Oliveira V.M."/>
            <person name="Inskeep W.P."/>
            <person name="Banfield J.F."/>
            <person name="Gribaldo S."/>
        </authorList>
    </citation>
    <scope>NUCLEOTIDE SEQUENCE [LARGE SCALE GENOMIC DNA]</scope>
    <source>
        <strain evidence="10">NM1a</strain>
    </source>
</reference>
<dbReference type="SUPFAM" id="SSF54675">
    <property type="entry name" value="Nicotinate/Quinolinate PRTase N-terminal domain-like"/>
    <property type="match status" value="1"/>
</dbReference>
<comment type="subunit">
    <text evidence="6">Hexamer formed by 3 homodimers.</text>
</comment>
<dbReference type="SUPFAM" id="SSF51690">
    <property type="entry name" value="Nicotinate/Quinolinate PRTase C-terminal domain-like"/>
    <property type="match status" value="1"/>
</dbReference>
<dbReference type="PIRSF" id="PIRSF006250">
    <property type="entry name" value="NadC_ModD"/>
    <property type="match status" value="1"/>
</dbReference>
<dbReference type="InterPro" id="IPR037128">
    <property type="entry name" value="Quinolinate_PRibosylTase_N_sf"/>
</dbReference>